<dbReference type="SMART" id="SM00065">
    <property type="entry name" value="GAF"/>
    <property type="match status" value="1"/>
</dbReference>
<sequence>MSSLFAIPPVLYNTLQPYGEADEIFAEALPVLGQLLQCDRCFLYLRHPQKRLAKVAYCWCRTSAFPDLAESSWQPENPEQLEAQDPLFAAALAGGSDIFIADIETASSDLINLAYEHQFFPGQRSLAHIHLHRQGQLWGILEAAMFHHQRGWTEFDRSLLGFSREQMMPLAIAYVKKHCLG</sequence>
<proteinExistence type="predicted"/>
<dbReference type="SUPFAM" id="SSF55781">
    <property type="entry name" value="GAF domain-like"/>
    <property type="match status" value="1"/>
</dbReference>
<dbReference type="RefSeq" id="WP_377965215.1">
    <property type="nucleotide sequence ID" value="NZ_JBHZOL010000075.1"/>
</dbReference>
<evidence type="ECO:0000313" key="3">
    <source>
        <dbReference type="Proteomes" id="UP001600165"/>
    </source>
</evidence>
<evidence type="ECO:0000313" key="2">
    <source>
        <dbReference type="EMBL" id="MFE4106959.1"/>
    </source>
</evidence>
<evidence type="ECO:0000259" key="1">
    <source>
        <dbReference type="SMART" id="SM00065"/>
    </source>
</evidence>
<protein>
    <submittedName>
        <fullName evidence="2">GAF domain-containing protein</fullName>
    </submittedName>
</protein>
<gene>
    <name evidence="2" type="ORF">ACFVKH_11760</name>
</gene>
<accession>A0ABW6II19</accession>
<dbReference type="Pfam" id="PF01590">
    <property type="entry name" value="GAF"/>
    <property type="match status" value="1"/>
</dbReference>
<comment type="caution">
    <text evidence="2">The sequence shown here is derived from an EMBL/GenBank/DDBJ whole genome shotgun (WGS) entry which is preliminary data.</text>
</comment>
<reference evidence="2 3" key="1">
    <citation type="submission" date="2024-10" db="EMBL/GenBank/DDBJ databases">
        <authorList>
            <person name="Ratan Roy A."/>
            <person name="Morales Sandoval P.H."/>
            <person name="De Los Santos Villalobos S."/>
            <person name="Chakraborty S."/>
            <person name="Mukherjee J."/>
        </authorList>
    </citation>
    <scope>NUCLEOTIDE SEQUENCE [LARGE SCALE GENOMIC DNA]</scope>
    <source>
        <strain evidence="2 3">S1</strain>
    </source>
</reference>
<dbReference type="InterPro" id="IPR029016">
    <property type="entry name" value="GAF-like_dom_sf"/>
</dbReference>
<dbReference type="Gene3D" id="3.30.450.40">
    <property type="match status" value="1"/>
</dbReference>
<name>A0ABW6II19_9CYAN</name>
<feature type="domain" description="GAF" evidence="1">
    <location>
        <begin position="20"/>
        <end position="180"/>
    </location>
</feature>
<keyword evidence="3" id="KW-1185">Reference proteome</keyword>
<organism evidence="2 3">
    <name type="scientific">Almyronema epifaneia S1</name>
    <dbReference type="NCBI Taxonomy" id="2991925"/>
    <lineage>
        <taxon>Bacteria</taxon>
        <taxon>Bacillati</taxon>
        <taxon>Cyanobacteriota</taxon>
        <taxon>Cyanophyceae</taxon>
        <taxon>Nodosilineales</taxon>
        <taxon>Nodosilineaceae</taxon>
        <taxon>Almyronema</taxon>
        <taxon>Almyronema epifaneia</taxon>
    </lineage>
</organism>
<dbReference type="EMBL" id="JBHZOL010000075">
    <property type="protein sequence ID" value="MFE4106959.1"/>
    <property type="molecule type" value="Genomic_DNA"/>
</dbReference>
<dbReference type="InterPro" id="IPR003018">
    <property type="entry name" value="GAF"/>
</dbReference>
<dbReference type="Proteomes" id="UP001600165">
    <property type="component" value="Unassembled WGS sequence"/>
</dbReference>